<dbReference type="OrthoDB" id="2130396at2759"/>
<organism evidence="3 4">
    <name type="scientific">Lepeophtheirus salmonis</name>
    <name type="common">Salmon louse</name>
    <name type="synonym">Caligus salmonis</name>
    <dbReference type="NCBI Taxonomy" id="72036"/>
    <lineage>
        <taxon>Eukaryota</taxon>
        <taxon>Metazoa</taxon>
        <taxon>Ecdysozoa</taxon>
        <taxon>Arthropoda</taxon>
        <taxon>Crustacea</taxon>
        <taxon>Multicrustacea</taxon>
        <taxon>Hexanauplia</taxon>
        <taxon>Copepoda</taxon>
        <taxon>Siphonostomatoida</taxon>
        <taxon>Caligidae</taxon>
        <taxon>Lepeophtheirus</taxon>
    </lineage>
</organism>
<sequence>LLELEVAYLKNHHDQYHSRSKQDIVARKPSFKTEENMEEKTQSKEPHESPPSLQIMESNRSNALSRDVSLKIEALNKEKNRIQERISQMESHHDDEKNRFFQEISDLTGKIEMQRNDSTILEKGLKEIQEESNKLKIEQKDLSKSLEETSENLESKEEELKSLRNELNSTKTNLAMRDAQFHELEEKFLQSSVHMMEEAMGSLKNENSKLSRELKVKELEEDSKIQLRAKQEEQCTVLIAENAELAAKLAELKSKLESEVRLRDSRDSKCLLDSQEMAVLKEKERQLRDRVASLGDQLQREKERFKSVNDKLSKESQENTTLELRVTTLSHRISELEGSLSFANESTNKFRKQSLLDQDKINSLQNEFKDLLDLEISCWSLERKSRLFFLNLQKHGKPGSLIVFKFYLEPVDFRLLLYDIGIDELVDFICRPLSHRKEELIIVKVGQNPSLNKGSVDLIRLSDLVLNQVNKRNKSEDGVVLMKMDIEGIELEVLTDLLLIGALSTINLTFVEWHL</sequence>
<dbReference type="EMBL" id="HG994584">
    <property type="protein sequence ID" value="CAF2960344.1"/>
    <property type="molecule type" value="Genomic_DNA"/>
</dbReference>
<evidence type="ECO:0000313" key="3">
    <source>
        <dbReference type="EMBL" id="CAF2960344.1"/>
    </source>
</evidence>
<keyword evidence="1" id="KW-0175">Coiled coil</keyword>
<feature type="coiled-coil region" evidence="1">
    <location>
        <begin position="65"/>
        <end position="318"/>
    </location>
</feature>
<gene>
    <name evidence="3" type="ORF">LSAA_9762</name>
</gene>
<feature type="non-terminal residue" evidence="3">
    <location>
        <position position="1"/>
    </location>
</feature>
<evidence type="ECO:0000313" key="4">
    <source>
        <dbReference type="Proteomes" id="UP000675881"/>
    </source>
</evidence>
<protein>
    <submittedName>
        <fullName evidence="3">(salmon louse) hypothetical protein</fullName>
    </submittedName>
</protein>
<dbReference type="Proteomes" id="UP000675881">
    <property type="component" value="Chromosome 5"/>
</dbReference>
<feature type="region of interest" description="Disordered" evidence="2">
    <location>
        <begin position="13"/>
        <end position="64"/>
    </location>
</feature>
<accession>A0A7R8D0M6</accession>
<feature type="compositionally biased region" description="Basic and acidic residues" evidence="2">
    <location>
        <begin position="13"/>
        <end position="48"/>
    </location>
</feature>
<proteinExistence type="predicted"/>
<reference evidence="3" key="1">
    <citation type="submission" date="2021-02" db="EMBL/GenBank/DDBJ databases">
        <authorList>
            <person name="Bekaert M."/>
        </authorList>
    </citation>
    <scope>NUCLEOTIDE SEQUENCE</scope>
    <source>
        <strain evidence="3">IoA-00</strain>
    </source>
</reference>
<feature type="compositionally biased region" description="Polar residues" evidence="2">
    <location>
        <begin position="51"/>
        <end position="64"/>
    </location>
</feature>
<keyword evidence="4" id="KW-1185">Reference proteome</keyword>
<evidence type="ECO:0000256" key="2">
    <source>
        <dbReference type="SAM" id="MobiDB-lite"/>
    </source>
</evidence>
<dbReference type="AlphaFoldDB" id="A0A7R8D0M6"/>
<name>A0A7R8D0M6_LEPSM</name>
<evidence type="ECO:0000256" key="1">
    <source>
        <dbReference type="SAM" id="Coils"/>
    </source>
</evidence>